<evidence type="ECO:0000256" key="1">
    <source>
        <dbReference type="ARBA" id="ARBA00000213"/>
    </source>
</evidence>
<dbReference type="InterPro" id="IPR013826">
    <property type="entry name" value="Topo_IA_cen_sub3"/>
</dbReference>
<feature type="site" description="Interaction with DNA" evidence="10">
    <location>
        <position position="133"/>
    </location>
</feature>
<comment type="subunit">
    <text evidence="10">Monomer.</text>
</comment>
<proteinExistence type="inferred from homology"/>
<feature type="site" description="Interaction with DNA" evidence="10">
    <location>
        <position position="478"/>
    </location>
</feature>
<feature type="domain" description="Toprim" evidence="11">
    <location>
        <begin position="1"/>
        <end position="106"/>
    </location>
</feature>
<evidence type="ECO:0000256" key="4">
    <source>
        <dbReference type="ARBA" id="ARBA00022771"/>
    </source>
</evidence>
<keyword evidence="3" id="KW-0479">Metal-binding</keyword>
<dbReference type="PRINTS" id="PR00417">
    <property type="entry name" value="PRTPISMRASEI"/>
</dbReference>
<keyword evidence="4" id="KW-0863">Zinc-finger</keyword>
<keyword evidence="8 10" id="KW-0238">DNA-binding</keyword>
<dbReference type="InterPro" id="IPR003601">
    <property type="entry name" value="Topo_IA_2"/>
</dbReference>
<evidence type="ECO:0000256" key="9">
    <source>
        <dbReference type="ARBA" id="ARBA00023235"/>
    </source>
</evidence>
<evidence type="ECO:0000256" key="3">
    <source>
        <dbReference type="ARBA" id="ARBA00022723"/>
    </source>
</evidence>
<evidence type="ECO:0000256" key="8">
    <source>
        <dbReference type="ARBA" id="ARBA00023125"/>
    </source>
</evidence>
<evidence type="ECO:0000256" key="2">
    <source>
        <dbReference type="ARBA" id="ARBA00009446"/>
    </source>
</evidence>
<dbReference type="PROSITE" id="PS52039">
    <property type="entry name" value="TOPO_IA_2"/>
    <property type="match status" value="1"/>
</dbReference>
<dbReference type="GO" id="GO:0006265">
    <property type="term" value="P:DNA topological change"/>
    <property type="evidence" value="ECO:0007669"/>
    <property type="project" value="UniProtKB-UniRule"/>
</dbReference>
<dbReference type="InterPro" id="IPR028612">
    <property type="entry name" value="Topoisom_1_IA"/>
</dbReference>
<dbReference type="Pfam" id="PF01396">
    <property type="entry name" value="Zn_ribbon_Top1"/>
    <property type="match status" value="1"/>
</dbReference>
<dbReference type="GO" id="GO:0003677">
    <property type="term" value="F:DNA binding"/>
    <property type="evidence" value="ECO:0007669"/>
    <property type="project" value="UniProtKB-KW"/>
</dbReference>
<dbReference type="InterPro" id="IPR013497">
    <property type="entry name" value="Topo_IA_cen"/>
</dbReference>
<dbReference type="InterPro" id="IPR005733">
    <property type="entry name" value="TopoI_bac-type"/>
</dbReference>
<dbReference type="InterPro" id="IPR023405">
    <property type="entry name" value="Topo_IA_core_domain"/>
</dbReference>
<evidence type="ECO:0000256" key="5">
    <source>
        <dbReference type="ARBA" id="ARBA00022833"/>
    </source>
</evidence>
<dbReference type="Gene3D" id="3.40.50.140">
    <property type="match status" value="1"/>
</dbReference>
<dbReference type="SUPFAM" id="SSF57783">
    <property type="entry name" value="Zinc beta-ribbon"/>
    <property type="match status" value="1"/>
</dbReference>
<dbReference type="InterPro" id="IPR013824">
    <property type="entry name" value="Topo_IA_cen_sub1"/>
</dbReference>
<protein>
    <recommendedName>
        <fullName evidence="10">DNA topoisomerase 1</fullName>
        <ecNumber evidence="10">5.6.2.1</ecNumber>
    </recommendedName>
    <alternativeName>
        <fullName evidence="10">DNA topoisomerase I</fullName>
    </alternativeName>
</protein>
<dbReference type="InterPro" id="IPR000380">
    <property type="entry name" value="Topo_IA"/>
</dbReference>
<comment type="catalytic activity">
    <reaction evidence="1 10">
        <text>ATP-independent breakage of single-stranded DNA, followed by passage and rejoining.</text>
        <dbReference type="EC" id="5.6.2.1"/>
    </reaction>
</comment>
<name>A0A212J1P9_9DELT</name>
<comment type="caution">
    <text evidence="10">Lacks conserved residue(s) required for the propagation of feature annotation.</text>
</comment>
<dbReference type="CDD" id="cd00186">
    <property type="entry name" value="TOP1Ac"/>
    <property type="match status" value="1"/>
</dbReference>
<evidence type="ECO:0000256" key="7">
    <source>
        <dbReference type="ARBA" id="ARBA00023029"/>
    </source>
</evidence>
<organism evidence="13">
    <name type="scientific">uncultured delta proteobacterium</name>
    <dbReference type="NCBI Taxonomy" id="34034"/>
    <lineage>
        <taxon>Bacteria</taxon>
        <taxon>Deltaproteobacteria</taxon>
        <taxon>environmental samples</taxon>
    </lineage>
</organism>
<keyword evidence="6" id="KW-0460">Magnesium</keyword>
<keyword evidence="5" id="KW-0862">Zinc</keyword>
<dbReference type="Gene3D" id="3.30.65.10">
    <property type="entry name" value="Bacterial Topoisomerase I, domain 1"/>
    <property type="match status" value="1"/>
</dbReference>
<dbReference type="GO" id="GO:0008270">
    <property type="term" value="F:zinc ion binding"/>
    <property type="evidence" value="ECO:0007669"/>
    <property type="project" value="UniProtKB-KW"/>
</dbReference>
<feature type="domain" description="Topo IA-type catalytic" evidence="12">
    <location>
        <begin position="122"/>
        <end position="545"/>
    </location>
</feature>
<dbReference type="Pfam" id="PF01131">
    <property type="entry name" value="Topoisom_bac"/>
    <property type="match status" value="1"/>
</dbReference>
<feature type="site" description="Interaction with DNA" evidence="10">
    <location>
        <position position="31"/>
    </location>
</feature>
<evidence type="ECO:0000259" key="11">
    <source>
        <dbReference type="PROSITE" id="PS50880"/>
    </source>
</evidence>
<keyword evidence="7 10" id="KW-0799">Topoisomerase</keyword>
<dbReference type="InterPro" id="IPR013498">
    <property type="entry name" value="Topo_IA_Znf"/>
</dbReference>
<sequence length="589" mass="64955">MNVLIIESKGKVEKIQGFLGAGWRVVATLGHIRDLPVKRFGVSSDMKPEYELTERGVGIAKRLKAAVSGNDVYIATDPDREGEAIAWHVAQVLKLSKVKRCAFTEVTESAVKAAIASPRDLDMNLVRAQEARRVLDRACGYLVSRPLQRVVGEKLSAGRVQTPATRLLVERERERTAFSSVTHYGVRLHFESVENITDGWWADLVTSSVLADGQEYLQDKDLARVLAACRSLEVLDCKTTTSRQGPPAPFTTSTLMQAAASLNLNANQVREISQRLYDAGLVTYIRTDSPAMAPEAIEAIRAYCSEQNWPCVAKSRIFKAKDSAQGAHECIRPTHIKVEEAGETPEERALYRLIRLRALATQLEDAEYSTVVLSLGSEHEGRPVRFDARGRVMRSPGWRIVYGAEVLDESVEDAQAASNPVPAMKIGTRATALSGEVTTQKTSPPSRYSEAKLIRELEKRGIGRPSTYAMIMETIKQRGYAKIEKNNLVPTALGECLIATMEGKFCFADYEYTGQMERQLDEIAAGQLTYNAVVAPAYALIDSEVQNFQKANGKVCPKCGKAMSKRKGKKGFFFGCEGYPDCKETLDAA</sequence>
<comment type="function">
    <text evidence="10">Releases the supercoiling and torsional tension of DNA, which is introduced during the DNA replication and transcription, by transiently cleaving and rejoining one strand of the DNA duplex. Introduces a single-strand break via transesterification at a target site in duplex DNA. The scissile phosphodiester is attacked by the catalytic tyrosine of the enzyme, resulting in the formation of a DNA-(5'-phosphotyrosyl)-enzyme intermediate and the expulsion of a 3'-OH DNA strand. The free DNA strand then undergoes passage around the unbroken strand, thus removing DNA supercoils. Finally, in the religation step, the DNA 3'-OH attacks the covalent intermediate to expel the active-site tyrosine and restore the DNA phosphodiester backbone.</text>
</comment>
<feature type="site" description="Interaction with DNA" evidence="10">
    <location>
        <position position="132"/>
    </location>
</feature>
<dbReference type="NCBIfam" id="TIGR01051">
    <property type="entry name" value="topA_bact"/>
    <property type="match status" value="1"/>
</dbReference>
<dbReference type="SUPFAM" id="SSF56712">
    <property type="entry name" value="Prokaryotic type I DNA topoisomerase"/>
    <property type="match status" value="1"/>
</dbReference>
<reference evidence="13" key="1">
    <citation type="submission" date="2016-04" db="EMBL/GenBank/DDBJ databases">
        <authorList>
            <person name="Evans L.H."/>
            <person name="Alamgir A."/>
            <person name="Owens N."/>
            <person name="Weber N.D."/>
            <person name="Virtaneva K."/>
            <person name="Barbian K."/>
            <person name="Babar A."/>
            <person name="Rosenke K."/>
        </authorList>
    </citation>
    <scope>NUCLEOTIDE SEQUENCE</scope>
    <source>
        <strain evidence="13">86</strain>
    </source>
</reference>
<dbReference type="PANTHER" id="PTHR42785:SF1">
    <property type="entry name" value="DNA TOPOISOMERASE"/>
    <property type="match status" value="1"/>
</dbReference>
<dbReference type="InterPro" id="IPR023406">
    <property type="entry name" value="Topo_IA_AS"/>
</dbReference>
<dbReference type="Gene3D" id="1.10.460.10">
    <property type="entry name" value="Topoisomerase I, domain 2"/>
    <property type="match status" value="1"/>
</dbReference>
<dbReference type="Gene3D" id="2.70.20.10">
    <property type="entry name" value="Topoisomerase I, domain 3"/>
    <property type="match status" value="1"/>
</dbReference>
<dbReference type="Pfam" id="PF01751">
    <property type="entry name" value="Toprim"/>
    <property type="match status" value="1"/>
</dbReference>
<feature type="site" description="Interaction with DNA" evidence="10">
    <location>
        <position position="286"/>
    </location>
</feature>
<dbReference type="EMBL" id="FLUQ01000001">
    <property type="protein sequence ID" value="SBV93125.1"/>
    <property type="molecule type" value="Genomic_DNA"/>
</dbReference>
<dbReference type="EC" id="5.6.2.1" evidence="10"/>
<evidence type="ECO:0000256" key="6">
    <source>
        <dbReference type="ARBA" id="ARBA00022842"/>
    </source>
</evidence>
<dbReference type="PROSITE" id="PS50880">
    <property type="entry name" value="TOPRIM"/>
    <property type="match status" value="1"/>
</dbReference>
<feature type="site" description="Interaction with DNA" evidence="10">
    <location>
        <position position="141"/>
    </location>
</feature>
<dbReference type="PANTHER" id="PTHR42785">
    <property type="entry name" value="DNA TOPOISOMERASE, TYPE IA, CORE"/>
    <property type="match status" value="1"/>
</dbReference>
<dbReference type="InterPro" id="IPR013825">
    <property type="entry name" value="Topo_IA_cen_sub2"/>
</dbReference>
<gene>
    <name evidence="10" type="primary">topA</name>
    <name evidence="13" type="ORF">KL86DPRO_10479</name>
</gene>
<evidence type="ECO:0000313" key="13">
    <source>
        <dbReference type="EMBL" id="SBV93125.1"/>
    </source>
</evidence>
<comment type="similarity">
    <text evidence="2 10">Belongs to the type IA topoisomerase family.</text>
</comment>
<dbReference type="GO" id="GO:0005694">
    <property type="term" value="C:chromosome"/>
    <property type="evidence" value="ECO:0007669"/>
    <property type="project" value="InterPro"/>
</dbReference>
<dbReference type="HAMAP" id="MF_00952">
    <property type="entry name" value="Topoisom_1_prok"/>
    <property type="match status" value="1"/>
</dbReference>
<feature type="region of interest" description="Interaction with DNA" evidence="10">
    <location>
        <begin position="156"/>
        <end position="161"/>
    </location>
</feature>
<evidence type="ECO:0000256" key="10">
    <source>
        <dbReference type="HAMAP-Rule" id="MF_00952"/>
    </source>
</evidence>
<keyword evidence="9 10" id="KW-0413">Isomerase</keyword>
<dbReference type="SMART" id="SM00436">
    <property type="entry name" value="TOP1Bc"/>
    <property type="match status" value="1"/>
</dbReference>
<dbReference type="SMART" id="SM00493">
    <property type="entry name" value="TOPRIM"/>
    <property type="match status" value="1"/>
</dbReference>
<dbReference type="InterPro" id="IPR003602">
    <property type="entry name" value="Topo_IA_DNA-bd_dom"/>
</dbReference>
<dbReference type="AlphaFoldDB" id="A0A212J1P9"/>
<accession>A0A212J1P9</accession>
<feature type="site" description="Interaction with DNA" evidence="10">
    <location>
        <position position="136"/>
    </location>
</feature>
<dbReference type="SMART" id="SM00437">
    <property type="entry name" value="TOP1Ac"/>
    <property type="match status" value="1"/>
</dbReference>
<evidence type="ECO:0000259" key="12">
    <source>
        <dbReference type="PROSITE" id="PS52039"/>
    </source>
</evidence>
<feature type="active site" description="O-(5'-phospho-DNA)-tyrosine intermediate" evidence="10">
    <location>
        <position position="284"/>
    </location>
</feature>
<dbReference type="GO" id="GO:0003917">
    <property type="term" value="F:DNA topoisomerase type I (single strand cut, ATP-independent) activity"/>
    <property type="evidence" value="ECO:0007669"/>
    <property type="project" value="UniProtKB-UniRule"/>
</dbReference>
<dbReference type="InterPro" id="IPR006171">
    <property type="entry name" value="TOPRIM_dom"/>
</dbReference>
<dbReference type="PROSITE" id="PS00396">
    <property type="entry name" value="TOPO_IA_1"/>
    <property type="match status" value="1"/>
</dbReference>
<dbReference type="Gene3D" id="1.10.290.10">
    <property type="entry name" value="Topoisomerase I, domain 4"/>
    <property type="match status" value="1"/>
</dbReference>